<organism evidence="3 4">
    <name type="scientific">Geomonas anaerohicana</name>
    <dbReference type="NCBI Taxonomy" id="2798583"/>
    <lineage>
        <taxon>Bacteria</taxon>
        <taxon>Pseudomonadati</taxon>
        <taxon>Thermodesulfobacteriota</taxon>
        <taxon>Desulfuromonadia</taxon>
        <taxon>Geobacterales</taxon>
        <taxon>Geobacteraceae</taxon>
        <taxon>Geomonas</taxon>
    </lineage>
</organism>
<sequence>MKNLALSLLLLLIWCGPARVEPCDCQPIEYDELLTMPVGEIKAKMEQYERLRDGYLRGGSSNCYYTCVTVYQHLYDAKVEKERDQVKARAARRAVPPESAPQPENPFAPQPSGRPPRLITGPGSP</sequence>
<name>A0ABS0YJI2_9BACT</name>
<feature type="region of interest" description="Disordered" evidence="1">
    <location>
        <begin position="86"/>
        <end position="125"/>
    </location>
</feature>
<feature type="compositionally biased region" description="Pro residues" evidence="1">
    <location>
        <begin position="98"/>
        <end position="114"/>
    </location>
</feature>
<dbReference type="Proteomes" id="UP000614714">
    <property type="component" value="Unassembled WGS sequence"/>
</dbReference>
<evidence type="ECO:0000313" key="4">
    <source>
        <dbReference type="Proteomes" id="UP000614714"/>
    </source>
</evidence>
<evidence type="ECO:0000256" key="1">
    <source>
        <dbReference type="SAM" id="MobiDB-lite"/>
    </source>
</evidence>
<accession>A0ABS0YJI2</accession>
<evidence type="ECO:0000256" key="2">
    <source>
        <dbReference type="SAM" id="SignalP"/>
    </source>
</evidence>
<keyword evidence="2" id="KW-0732">Signal</keyword>
<dbReference type="RefSeq" id="WP_199390896.1">
    <property type="nucleotide sequence ID" value="NZ_JAEMHL010000016.1"/>
</dbReference>
<feature type="chain" id="PRO_5045204569" description="Secreted protein" evidence="2">
    <location>
        <begin position="21"/>
        <end position="125"/>
    </location>
</feature>
<proteinExistence type="predicted"/>
<evidence type="ECO:0000313" key="3">
    <source>
        <dbReference type="EMBL" id="MBJ6752488.1"/>
    </source>
</evidence>
<protein>
    <recommendedName>
        <fullName evidence="5">Secreted protein</fullName>
    </recommendedName>
</protein>
<keyword evidence="4" id="KW-1185">Reference proteome</keyword>
<comment type="caution">
    <text evidence="3">The sequence shown here is derived from an EMBL/GenBank/DDBJ whole genome shotgun (WGS) entry which is preliminary data.</text>
</comment>
<feature type="signal peptide" evidence="2">
    <location>
        <begin position="1"/>
        <end position="20"/>
    </location>
</feature>
<dbReference type="EMBL" id="JAEMHL010000016">
    <property type="protein sequence ID" value="MBJ6752488.1"/>
    <property type="molecule type" value="Genomic_DNA"/>
</dbReference>
<gene>
    <name evidence="3" type="ORF">JFN91_19915</name>
</gene>
<evidence type="ECO:0008006" key="5">
    <source>
        <dbReference type="Google" id="ProtNLM"/>
    </source>
</evidence>
<reference evidence="3 4" key="1">
    <citation type="submission" date="2020-12" db="EMBL/GenBank/DDBJ databases">
        <title>Geomonas sp. Red421, isolated from paddy soil.</title>
        <authorList>
            <person name="Xu Z."/>
            <person name="Zhang Z."/>
            <person name="Masuda Y."/>
            <person name="Itoh H."/>
            <person name="Senoo K."/>
        </authorList>
    </citation>
    <scope>NUCLEOTIDE SEQUENCE [LARGE SCALE GENOMIC DNA]</scope>
    <source>
        <strain evidence="3 4">Red421</strain>
    </source>
</reference>